<reference evidence="1" key="1">
    <citation type="submission" date="2019-04" db="EMBL/GenBank/DDBJ databases">
        <title>Friends and foes A comparative genomics studyof 23 Aspergillus species from section Flavi.</title>
        <authorList>
            <consortium name="DOE Joint Genome Institute"/>
            <person name="Kjaerbolling I."/>
            <person name="Vesth T."/>
            <person name="Frisvad J.C."/>
            <person name="Nybo J.L."/>
            <person name="Theobald S."/>
            <person name="Kildgaard S."/>
            <person name="Isbrandt T."/>
            <person name="Kuo A."/>
            <person name="Sato A."/>
            <person name="Lyhne E.K."/>
            <person name="Kogle M.E."/>
            <person name="Wiebenga A."/>
            <person name="Kun R.S."/>
            <person name="Lubbers R.J."/>
            <person name="Makela M.R."/>
            <person name="Barry K."/>
            <person name="Chovatia M."/>
            <person name="Clum A."/>
            <person name="Daum C."/>
            <person name="Haridas S."/>
            <person name="He G."/>
            <person name="LaButti K."/>
            <person name="Lipzen A."/>
            <person name="Mondo S."/>
            <person name="Riley R."/>
            <person name="Salamov A."/>
            <person name="Simmons B.A."/>
            <person name="Magnuson J.K."/>
            <person name="Henrissat B."/>
            <person name="Mortensen U.H."/>
            <person name="Larsen T.O."/>
            <person name="Devries R.P."/>
            <person name="Grigoriev I.V."/>
            <person name="Machida M."/>
            <person name="Baker S.E."/>
            <person name="Andersen M.R."/>
        </authorList>
    </citation>
    <scope>NUCLEOTIDE SEQUENCE [LARGE SCALE GENOMIC DNA]</scope>
    <source>
        <strain evidence="1">IBT 14317</strain>
    </source>
</reference>
<dbReference type="EMBL" id="ML735350">
    <property type="protein sequence ID" value="KAE8384953.1"/>
    <property type="molecule type" value="Genomic_DNA"/>
</dbReference>
<name>A0A5N7BTI4_PETAA</name>
<dbReference type="AlphaFoldDB" id="A0A5N7BTI4"/>
<gene>
    <name evidence="1" type="ORF">BDV23DRAFT_27460</name>
</gene>
<proteinExistence type="predicted"/>
<evidence type="ECO:0000313" key="1">
    <source>
        <dbReference type="EMBL" id="KAE8384953.1"/>
    </source>
</evidence>
<accession>A0A5N7BTI4</accession>
<organism evidence="1">
    <name type="scientific">Petromyces alliaceus</name>
    <name type="common">Aspergillus alliaceus</name>
    <dbReference type="NCBI Taxonomy" id="209559"/>
    <lineage>
        <taxon>Eukaryota</taxon>
        <taxon>Fungi</taxon>
        <taxon>Dikarya</taxon>
        <taxon>Ascomycota</taxon>
        <taxon>Pezizomycotina</taxon>
        <taxon>Eurotiomycetes</taxon>
        <taxon>Eurotiomycetidae</taxon>
        <taxon>Eurotiales</taxon>
        <taxon>Aspergillaceae</taxon>
        <taxon>Aspergillus</taxon>
        <taxon>Aspergillus subgen. Circumdati</taxon>
    </lineage>
</organism>
<dbReference type="OrthoDB" id="412647at2759"/>
<dbReference type="Proteomes" id="UP000326877">
    <property type="component" value="Unassembled WGS sequence"/>
</dbReference>
<sequence length="115" mass="12949">MLGFFSMLSFFTLLVMLAFTCAFVALSYFSCIPFSFPLFCSLFSPAELLPSAPLIALIIFYDRTRCPTNHGPSSFQRNEGVICMKVRGARRRFAFENDIYVEGSPHLALVMNIEA</sequence>
<protein>
    <submittedName>
        <fullName evidence="1">Uncharacterized protein</fullName>
    </submittedName>
</protein>